<feature type="transmembrane region" description="Helical" evidence="1">
    <location>
        <begin position="32"/>
        <end position="51"/>
    </location>
</feature>
<accession>A0ABQ2BCF2</accession>
<evidence type="ECO:0000313" key="3">
    <source>
        <dbReference type="Proteomes" id="UP000632535"/>
    </source>
</evidence>
<gene>
    <name evidence="2" type="ORF">GCM10007368_35840</name>
</gene>
<dbReference type="EMBL" id="BMDG01000014">
    <property type="protein sequence ID" value="GGI11365.1"/>
    <property type="molecule type" value="Genomic_DNA"/>
</dbReference>
<protein>
    <submittedName>
        <fullName evidence="2">Membrane protein</fullName>
    </submittedName>
</protein>
<dbReference type="InterPro" id="IPR021443">
    <property type="entry name" value="DUF3093"/>
</dbReference>
<keyword evidence="1" id="KW-1133">Transmembrane helix</keyword>
<proteinExistence type="predicted"/>
<dbReference type="Proteomes" id="UP000632535">
    <property type="component" value="Unassembled WGS sequence"/>
</dbReference>
<dbReference type="RefSeq" id="WP_188525095.1">
    <property type="nucleotide sequence ID" value="NZ_BMDG01000014.1"/>
</dbReference>
<reference evidence="3" key="1">
    <citation type="journal article" date="2019" name="Int. J. Syst. Evol. Microbiol.">
        <title>The Global Catalogue of Microorganisms (GCM) 10K type strain sequencing project: providing services to taxonomists for standard genome sequencing and annotation.</title>
        <authorList>
            <consortium name="The Broad Institute Genomics Platform"/>
            <consortium name="The Broad Institute Genome Sequencing Center for Infectious Disease"/>
            <person name="Wu L."/>
            <person name="Ma J."/>
        </authorList>
    </citation>
    <scope>NUCLEOTIDE SEQUENCE [LARGE SCALE GENOMIC DNA]</scope>
    <source>
        <strain evidence="3">CCM 8653</strain>
    </source>
</reference>
<evidence type="ECO:0000256" key="1">
    <source>
        <dbReference type="SAM" id="Phobius"/>
    </source>
</evidence>
<name>A0ABQ2BCF2_9MICO</name>
<evidence type="ECO:0000313" key="2">
    <source>
        <dbReference type="EMBL" id="GGI11365.1"/>
    </source>
</evidence>
<organism evidence="2 3">
    <name type="scientific">Isoptericola cucumis</name>
    <dbReference type="NCBI Taxonomy" id="1776856"/>
    <lineage>
        <taxon>Bacteria</taxon>
        <taxon>Bacillati</taxon>
        <taxon>Actinomycetota</taxon>
        <taxon>Actinomycetes</taxon>
        <taxon>Micrococcales</taxon>
        <taxon>Promicromonosporaceae</taxon>
        <taxon>Isoptericola</taxon>
    </lineage>
</organism>
<feature type="transmembrane region" description="Helical" evidence="1">
    <location>
        <begin position="57"/>
        <end position="78"/>
    </location>
</feature>
<keyword evidence="1" id="KW-0812">Transmembrane</keyword>
<comment type="caution">
    <text evidence="2">The sequence shown here is derived from an EMBL/GenBank/DDBJ whole genome shotgun (WGS) entry which is preliminary data.</text>
</comment>
<keyword evidence="1" id="KW-0472">Membrane</keyword>
<sequence>MSTPRPPQPTPADDTSHPVAPAFRERLVPGPAAWCGAAGLGVIVGVTLWPLAHQAAFAFGLVAAVATLVALIATAPVVEVSDGALRAGRARVPLDVLGEVTPMASPAEMRTALGPALDARAYVCLRAWARTGVQVELHDPLDPTPYWLVSTRRPAELAAALRRGEAQAGGTTKAVTPET</sequence>
<keyword evidence="3" id="KW-1185">Reference proteome</keyword>
<dbReference type="Pfam" id="PF11292">
    <property type="entry name" value="DUF3093"/>
    <property type="match status" value="1"/>
</dbReference>